<dbReference type="AlphaFoldDB" id="A0AAX2JD39"/>
<keyword evidence="5 9" id="KW-0547">Nucleotide-binding</keyword>
<accession>A0AAX2JD39</accession>
<dbReference type="RefSeq" id="WP_005981224.1">
    <property type="nucleotide sequence ID" value="NZ_CABKNW010000005.1"/>
</dbReference>
<dbReference type="EMBL" id="LS483487">
    <property type="protein sequence ID" value="SQJ09738.1"/>
    <property type="molecule type" value="Genomic_DNA"/>
</dbReference>
<proteinExistence type="inferred from homology"/>
<organism evidence="12 13">
    <name type="scientific">Fusobacterium ulcerans</name>
    <dbReference type="NCBI Taxonomy" id="861"/>
    <lineage>
        <taxon>Bacteria</taxon>
        <taxon>Fusobacteriati</taxon>
        <taxon>Fusobacteriota</taxon>
        <taxon>Fusobacteriia</taxon>
        <taxon>Fusobacteriales</taxon>
        <taxon>Fusobacteriaceae</taxon>
        <taxon>Fusobacterium</taxon>
    </lineage>
</organism>
<evidence type="ECO:0000256" key="6">
    <source>
        <dbReference type="ARBA" id="ARBA00022840"/>
    </source>
</evidence>
<keyword evidence="8 9" id="KW-0119">Carbohydrate metabolism</keyword>
<dbReference type="Gene3D" id="3.90.550.10">
    <property type="entry name" value="Spore Coat Polysaccharide Biosynthesis Protein SpsA, Chain A"/>
    <property type="match status" value="1"/>
</dbReference>
<gene>
    <name evidence="12" type="primary">glgC_1</name>
    <name evidence="9" type="synonym">glgC</name>
    <name evidence="12" type="ORF">NCTC12112_02375</name>
</gene>
<evidence type="ECO:0000256" key="1">
    <source>
        <dbReference type="ARBA" id="ARBA00010443"/>
    </source>
</evidence>
<keyword evidence="3 9" id="KW-0808">Transferase</keyword>
<feature type="domain" description="Glucose-1-phosphate adenylyltransferase/Bifunctional protein GlmU-like C-terminal hexapeptide" evidence="11">
    <location>
        <begin position="292"/>
        <end position="365"/>
    </location>
</feature>
<evidence type="ECO:0000256" key="4">
    <source>
        <dbReference type="ARBA" id="ARBA00022695"/>
    </source>
</evidence>
<comment type="catalytic activity">
    <reaction evidence="9">
        <text>alpha-D-glucose 1-phosphate + ATP + H(+) = ADP-alpha-D-glucose + diphosphate</text>
        <dbReference type="Rhea" id="RHEA:12120"/>
        <dbReference type="ChEBI" id="CHEBI:15378"/>
        <dbReference type="ChEBI" id="CHEBI:30616"/>
        <dbReference type="ChEBI" id="CHEBI:33019"/>
        <dbReference type="ChEBI" id="CHEBI:57498"/>
        <dbReference type="ChEBI" id="CHEBI:58601"/>
        <dbReference type="EC" id="2.7.7.27"/>
    </reaction>
</comment>
<evidence type="ECO:0000256" key="2">
    <source>
        <dbReference type="ARBA" id="ARBA00022600"/>
    </source>
</evidence>
<protein>
    <recommendedName>
        <fullName evidence="9">Glucose-1-phosphate adenylyltransferase</fullName>
        <ecNumber evidence="9">2.7.7.27</ecNumber>
    </recommendedName>
    <alternativeName>
        <fullName evidence="9">ADP-glucose pyrophosphorylase</fullName>
        <shortName evidence="9">ADPGlc PPase</shortName>
    </alternativeName>
    <alternativeName>
        <fullName evidence="9">ADP-glucose synthase</fullName>
    </alternativeName>
</protein>
<reference evidence="12 13" key="1">
    <citation type="submission" date="2018-06" db="EMBL/GenBank/DDBJ databases">
        <authorList>
            <consortium name="Pathogen Informatics"/>
            <person name="Doyle S."/>
        </authorList>
    </citation>
    <scope>NUCLEOTIDE SEQUENCE [LARGE SCALE GENOMIC DNA]</scope>
    <source>
        <strain evidence="12 13">NCTC12112</strain>
    </source>
</reference>
<feature type="binding site" evidence="9">
    <location>
        <begin position="181"/>
        <end position="182"/>
    </location>
    <ligand>
        <name>alpha-D-glucose 1-phosphate</name>
        <dbReference type="ChEBI" id="CHEBI:58601"/>
    </ligand>
</feature>
<evidence type="ECO:0000256" key="5">
    <source>
        <dbReference type="ARBA" id="ARBA00022741"/>
    </source>
</evidence>
<evidence type="ECO:0000256" key="3">
    <source>
        <dbReference type="ARBA" id="ARBA00022679"/>
    </source>
</evidence>
<evidence type="ECO:0000256" key="7">
    <source>
        <dbReference type="ARBA" id="ARBA00023056"/>
    </source>
</evidence>
<dbReference type="CDD" id="cd02508">
    <property type="entry name" value="ADP_Glucose_PP"/>
    <property type="match status" value="1"/>
</dbReference>
<name>A0AAX2JD39_9FUSO</name>
<dbReference type="CDD" id="cd04651">
    <property type="entry name" value="LbH_G1P_AT_C"/>
    <property type="match status" value="1"/>
</dbReference>
<keyword evidence="4 9" id="KW-0548">Nucleotidyltransferase</keyword>
<dbReference type="NCBIfam" id="NF003670">
    <property type="entry name" value="PRK05293.1"/>
    <property type="match status" value="1"/>
</dbReference>
<dbReference type="PROSITE" id="PS00809">
    <property type="entry name" value="ADP_GLC_PYROPHOSPH_2"/>
    <property type="match status" value="1"/>
</dbReference>
<dbReference type="NCBIfam" id="TIGR02091">
    <property type="entry name" value="glgC"/>
    <property type="match status" value="1"/>
</dbReference>
<feature type="binding site" evidence="9">
    <location>
        <position position="166"/>
    </location>
    <ligand>
        <name>alpha-D-glucose 1-phosphate</name>
        <dbReference type="ChEBI" id="CHEBI:58601"/>
    </ligand>
</feature>
<dbReference type="InterPro" id="IPR011831">
    <property type="entry name" value="ADP-Glc_PPase"/>
</dbReference>
<comment type="similarity">
    <text evidence="1 9">Belongs to the bacterial/plant glucose-1-phosphate adenylyltransferase family.</text>
</comment>
<dbReference type="Proteomes" id="UP000249008">
    <property type="component" value="Chromosome 1"/>
</dbReference>
<keyword evidence="7 9" id="KW-0320">Glycogen biosynthesis</keyword>
<dbReference type="GO" id="GO:0005978">
    <property type="term" value="P:glycogen biosynthetic process"/>
    <property type="evidence" value="ECO:0007669"/>
    <property type="project" value="UniProtKB-UniRule"/>
</dbReference>
<dbReference type="Pfam" id="PF00483">
    <property type="entry name" value="NTP_transferase"/>
    <property type="match status" value="1"/>
</dbReference>
<dbReference type="GeneID" id="78453656"/>
<dbReference type="Gene3D" id="2.160.10.10">
    <property type="entry name" value="Hexapeptide repeat proteins"/>
    <property type="match status" value="1"/>
</dbReference>
<dbReference type="InterPro" id="IPR056818">
    <property type="entry name" value="GlmU/GlgC-like_hexapep"/>
</dbReference>
<feature type="domain" description="Nucleotidyl transferase" evidence="10">
    <location>
        <begin position="8"/>
        <end position="261"/>
    </location>
</feature>
<evidence type="ECO:0000313" key="13">
    <source>
        <dbReference type="Proteomes" id="UP000249008"/>
    </source>
</evidence>
<dbReference type="KEGG" id="ful:C4N20_02465"/>
<dbReference type="GO" id="GO:0008878">
    <property type="term" value="F:glucose-1-phosphate adenylyltransferase activity"/>
    <property type="evidence" value="ECO:0007669"/>
    <property type="project" value="UniProtKB-UniRule"/>
</dbReference>
<dbReference type="PROSITE" id="PS00810">
    <property type="entry name" value="ADP_GLC_PYROPHOSPH_3"/>
    <property type="match status" value="1"/>
</dbReference>
<dbReference type="SUPFAM" id="SSF51161">
    <property type="entry name" value="Trimeric LpxA-like enzymes"/>
    <property type="match status" value="1"/>
</dbReference>
<dbReference type="InterPro" id="IPR005835">
    <property type="entry name" value="NTP_transferase_dom"/>
</dbReference>
<dbReference type="InterPro" id="IPR011004">
    <property type="entry name" value="Trimer_LpxA-like_sf"/>
</dbReference>
<keyword evidence="6 9" id="KW-0067">ATP-binding</keyword>
<feature type="site" description="Could play a key role in the communication between the regulatory and the substrate sites" evidence="9">
    <location>
        <position position="60"/>
    </location>
</feature>
<evidence type="ECO:0000256" key="9">
    <source>
        <dbReference type="HAMAP-Rule" id="MF_00624"/>
    </source>
</evidence>
<comment type="subunit">
    <text evidence="9">Homotetramer.</text>
</comment>
<dbReference type="SUPFAM" id="SSF53448">
    <property type="entry name" value="Nucleotide-diphospho-sugar transferases"/>
    <property type="match status" value="1"/>
</dbReference>
<comment type="pathway">
    <text evidence="9">Glycan biosynthesis; glycogen biosynthesis.</text>
</comment>
<feature type="binding site" evidence="9">
    <location>
        <position position="192"/>
    </location>
    <ligand>
        <name>alpha-D-glucose 1-phosphate</name>
        <dbReference type="ChEBI" id="CHEBI:58601"/>
    </ligand>
</feature>
<dbReference type="InterPro" id="IPR023049">
    <property type="entry name" value="GlgC_bac"/>
</dbReference>
<dbReference type="InterPro" id="IPR005836">
    <property type="entry name" value="ADP_Glu_pyroP_CS"/>
</dbReference>
<feature type="site" description="Could play a key role in the communication between the regulatory and the substrate sites" evidence="9">
    <location>
        <position position="100"/>
    </location>
</feature>
<dbReference type="HAMAP" id="MF_00624">
    <property type="entry name" value="GlgC"/>
    <property type="match status" value="1"/>
</dbReference>
<feature type="binding site" evidence="9">
    <location>
        <position position="101"/>
    </location>
    <ligand>
        <name>alpha-D-glucose 1-phosphate</name>
        <dbReference type="ChEBI" id="CHEBI:58601"/>
    </ligand>
</feature>
<evidence type="ECO:0000256" key="8">
    <source>
        <dbReference type="ARBA" id="ARBA00023277"/>
    </source>
</evidence>
<dbReference type="PANTHER" id="PTHR43523">
    <property type="entry name" value="GLUCOSE-1-PHOSPHATE ADENYLYLTRANSFERASE-RELATED"/>
    <property type="match status" value="1"/>
</dbReference>
<comment type="function">
    <text evidence="9">Involved in the biosynthesis of ADP-glucose, a building block required for the elongation reactions to produce glycogen. Catalyzes the reaction between ATP and alpha-D-glucose 1-phosphate (G1P) to produce pyrophosphate and ADP-Glc.</text>
</comment>
<dbReference type="PANTHER" id="PTHR43523:SF2">
    <property type="entry name" value="GLUCOSE-1-PHOSPHATE ADENYLYLTRANSFERASE"/>
    <property type="match status" value="1"/>
</dbReference>
<evidence type="ECO:0000313" key="12">
    <source>
        <dbReference type="EMBL" id="SQJ09738.1"/>
    </source>
</evidence>
<evidence type="ECO:0000259" key="10">
    <source>
        <dbReference type="Pfam" id="PF00483"/>
    </source>
</evidence>
<dbReference type="EC" id="2.7.7.27" evidence="9"/>
<dbReference type="InterPro" id="IPR029044">
    <property type="entry name" value="Nucleotide-diphossugar_trans"/>
</dbReference>
<evidence type="ECO:0000259" key="11">
    <source>
        <dbReference type="Pfam" id="PF24894"/>
    </source>
</evidence>
<keyword evidence="2 9" id="KW-0321">Glycogen metabolism</keyword>
<dbReference type="Pfam" id="PF24894">
    <property type="entry name" value="Hexapep_GlmU"/>
    <property type="match status" value="1"/>
</dbReference>
<dbReference type="GO" id="GO:0005524">
    <property type="term" value="F:ATP binding"/>
    <property type="evidence" value="ECO:0007669"/>
    <property type="project" value="UniProtKB-KW"/>
</dbReference>
<sequence>MKKKQIIAMILAGGQGSRLLDLTEKIAKPGVPFGGKYRIIDFTLSNCSNSGIDTVGVLTQYEPHILNDHIGRGSSWDLDRMDGGVTVLQPHTKKNDEGGWYKGTANAIYQNMQFIDKYDPENVLILSGDHIYKMDYEKMLKFHKEKDADVTIGVFNVPMKDAPSFGIMNANEDYSIYEFEEKPKQPKSTLASMGIYIFKWSVLKEYLLEDEKDPTSSNDFGKNIIPNLLNDHKKLFAYPFEGYWKDVGTIESFWDAHMDLLKPDNELNIFDKDWKINTRQGVYPPLYVSDDAVITTSLVDKGCEIEGVVKNSVIFPGVKIGKNSKVINSVIMQDTVIEENVIINKAIIADEVVIKKNTVIGDDTEIAIIGHGRIVKSEVIK</sequence>